<evidence type="ECO:0000313" key="3">
    <source>
        <dbReference type="Proteomes" id="UP000053060"/>
    </source>
</evidence>
<keyword evidence="2" id="KW-0808">Transferase</keyword>
<name>A0A0V9UNI5_9NOCA</name>
<dbReference type="Proteomes" id="UP000053060">
    <property type="component" value="Unassembled WGS sequence"/>
</dbReference>
<dbReference type="PANTHER" id="PTHR48050">
    <property type="entry name" value="STEROL 3-BETA-GLUCOSYLTRANSFERASE"/>
    <property type="match status" value="1"/>
</dbReference>
<dbReference type="PATRIC" id="fig|1441730.3.peg.1071"/>
<dbReference type="PANTHER" id="PTHR48050:SF13">
    <property type="entry name" value="STEROL 3-BETA-GLUCOSYLTRANSFERASE UGT80A2"/>
    <property type="match status" value="1"/>
</dbReference>
<dbReference type="InterPro" id="IPR010610">
    <property type="entry name" value="EryCIII-like_C"/>
</dbReference>
<dbReference type="InterPro" id="IPR050426">
    <property type="entry name" value="Glycosyltransferase_28"/>
</dbReference>
<sequence length="387" mass="39481">MWQAVRVRVAVVAGPDAGHAIPAIALSLRLADAGHDAVVLTGERWLGLELPGVTFAELKGLAPRVGDDDGDAGAKIHARAAHIASEMLPDLGALLPDLVVADVLTAGGGMAAERLGIPWVELSPHPLYLPSRGLPPIGSGLDVGTGVRGRLRDAALRAMTARSLRQGERERSAARVGIGLPARDPGPRARLIATLPALEVPRPDWPGHAHVVGPLLWEPTAEILDPPPGDGPLVMVAPSTAVTGVTGMVETVCDALDGAGMRVAATMLDPPQQSLPSWAVSGRGRQDVLLRQADVVVCGGGHGMLAKTLSAGVPAVIVPGGGDQWELANRAARQGSAVVVRPLDADAVRSAIDTVLSSPDFAAAARAAADGAGDVEDPVAVCEAAAD</sequence>
<protein>
    <submittedName>
        <fullName evidence="2">Glycosyl transferase</fullName>
    </submittedName>
</protein>
<dbReference type="AlphaFoldDB" id="A0A0V9UNI5"/>
<dbReference type="GO" id="GO:0016758">
    <property type="term" value="F:hexosyltransferase activity"/>
    <property type="evidence" value="ECO:0007669"/>
    <property type="project" value="UniProtKB-ARBA"/>
</dbReference>
<dbReference type="CDD" id="cd03784">
    <property type="entry name" value="GT1_Gtf-like"/>
    <property type="match status" value="1"/>
</dbReference>
<dbReference type="Gene3D" id="3.40.50.2000">
    <property type="entry name" value="Glycogen Phosphorylase B"/>
    <property type="match status" value="2"/>
</dbReference>
<evidence type="ECO:0000313" key="2">
    <source>
        <dbReference type="EMBL" id="KSZ59569.1"/>
    </source>
</evidence>
<dbReference type="Pfam" id="PF06722">
    <property type="entry name" value="EryCIII-like_C"/>
    <property type="match status" value="1"/>
</dbReference>
<reference evidence="3" key="1">
    <citation type="submission" date="2015-01" db="EMBL/GenBank/DDBJ databases">
        <title>Draft genome sequence of Rhodococcus pyridinivorans strain KG-16, a hydrocarbon-degrading bacterium.</title>
        <authorList>
            <person name="Aggarwal R.K."/>
            <person name="Dawar C."/>
        </authorList>
    </citation>
    <scope>NUCLEOTIDE SEQUENCE [LARGE SCALE GENOMIC DNA]</scope>
    <source>
        <strain evidence="3">KG-16</strain>
    </source>
</reference>
<reference evidence="2 3" key="2">
    <citation type="journal article" date="2016" name="Genome Announc.">
        <title>Draft Genome Sequence of a Versatile Hydrocarbon-Degrading Bacterium, Rhodococcus pyridinivorans Strain KG-16, Collected from Oil Fields in India.</title>
        <authorList>
            <person name="Aggarwal R.K."/>
            <person name="Dawar C."/>
            <person name="Phanindranath R."/>
            <person name="Mutnuri L."/>
            <person name="Dayal A.M."/>
        </authorList>
    </citation>
    <scope>NUCLEOTIDE SEQUENCE [LARGE SCALE GENOMIC DNA]</scope>
    <source>
        <strain evidence="2 3">KG-16</strain>
    </source>
</reference>
<proteinExistence type="predicted"/>
<comment type="caution">
    <text evidence="2">The sequence shown here is derived from an EMBL/GenBank/DDBJ whole genome shotgun (WGS) entry which is preliminary data.</text>
</comment>
<organism evidence="2 3">
    <name type="scientific">Rhodococcus pyridinivorans KG-16</name>
    <dbReference type="NCBI Taxonomy" id="1441730"/>
    <lineage>
        <taxon>Bacteria</taxon>
        <taxon>Bacillati</taxon>
        <taxon>Actinomycetota</taxon>
        <taxon>Actinomycetes</taxon>
        <taxon>Mycobacteriales</taxon>
        <taxon>Nocardiaceae</taxon>
        <taxon>Rhodococcus</taxon>
    </lineage>
</organism>
<evidence type="ECO:0000259" key="1">
    <source>
        <dbReference type="Pfam" id="PF06722"/>
    </source>
</evidence>
<dbReference type="GO" id="GO:0017000">
    <property type="term" value="P:antibiotic biosynthetic process"/>
    <property type="evidence" value="ECO:0007669"/>
    <property type="project" value="UniProtKB-ARBA"/>
</dbReference>
<gene>
    <name evidence="2" type="ORF">Z045_05130</name>
</gene>
<dbReference type="EMBL" id="AZXY01000002">
    <property type="protein sequence ID" value="KSZ59569.1"/>
    <property type="molecule type" value="Genomic_DNA"/>
</dbReference>
<accession>A0A0V9UNI5</accession>
<feature type="domain" description="Erythromycin biosynthesis protein CIII-like C-terminal" evidence="1">
    <location>
        <begin position="288"/>
        <end position="371"/>
    </location>
</feature>
<dbReference type="GO" id="GO:0008194">
    <property type="term" value="F:UDP-glycosyltransferase activity"/>
    <property type="evidence" value="ECO:0007669"/>
    <property type="project" value="InterPro"/>
</dbReference>
<dbReference type="SUPFAM" id="SSF53756">
    <property type="entry name" value="UDP-Glycosyltransferase/glycogen phosphorylase"/>
    <property type="match status" value="1"/>
</dbReference>
<dbReference type="InterPro" id="IPR002213">
    <property type="entry name" value="UDP_glucos_trans"/>
</dbReference>